<dbReference type="Proteomes" id="UP001231649">
    <property type="component" value="Chromosome 17"/>
</dbReference>
<organism evidence="1 2">
    <name type="scientific">Mythimna loreyi</name>
    <dbReference type="NCBI Taxonomy" id="667449"/>
    <lineage>
        <taxon>Eukaryota</taxon>
        <taxon>Metazoa</taxon>
        <taxon>Ecdysozoa</taxon>
        <taxon>Arthropoda</taxon>
        <taxon>Hexapoda</taxon>
        <taxon>Insecta</taxon>
        <taxon>Pterygota</taxon>
        <taxon>Neoptera</taxon>
        <taxon>Endopterygota</taxon>
        <taxon>Lepidoptera</taxon>
        <taxon>Glossata</taxon>
        <taxon>Ditrysia</taxon>
        <taxon>Noctuoidea</taxon>
        <taxon>Noctuidae</taxon>
        <taxon>Noctuinae</taxon>
        <taxon>Hadenini</taxon>
        <taxon>Mythimna</taxon>
    </lineage>
</organism>
<proteinExistence type="predicted"/>
<name>A0ACC2QEI9_9NEOP</name>
<evidence type="ECO:0000313" key="1">
    <source>
        <dbReference type="EMBL" id="KAJ8715245.1"/>
    </source>
</evidence>
<comment type="caution">
    <text evidence="1">The sequence shown here is derived from an EMBL/GenBank/DDBJ whole genome shotgun (WGS) entry which is preliminary data.</text>
</comment>
<reference evidence="1" key="1">
    <citation type="submission" date="2023-03" db="EMBL/GenBank/DDBJ databases">
        <title>Chromosome-level genomes of two armyworms, Mythimna separata and Mythimna loreyi, provide insights into the biosynthesis and reception of sex pheromones.</title>
        <authorList>
            <person name="Zhao H."/>
        </authorList>
    </citation>
    <scope>NUCLEOTIDE SEQUENCE</scope>
    <source>
        <strain evidence="1">BeijingLab</strain>
    </source>
</reference>
<dbReference type="EMBL" id="CM056793">
    <property type="protein sequence ID" value="KAJ8715245.1"/>
    <property type="molecule type" value="Genomic_DNA"/>
</dbReference>
<protein>
    <submittedName>
        <fullName evidence="1">Uncharacterized protein</fullName>
    </submittedName>
</protein>
<sequence length="304" mass="34611">MSDKNYSNFVKASSPEPQQVAQNSGTLSGVEARRIYLEELKNTRTSSAKTPSVLENKKKVVKHQEQELPLTNKDLFITVQNNDVDTLKCVLDRYPDKINIVDDYGWSLLMIACQADSVDAVKLLLKRGIDMSVRDKGGNSARSLVIKNKNYILADILLRYSQKETPKVQKQSNVKVKPKEEYACEICNKTFPDKDEHLASTIHNISASRGKKIPAKYVLPSSNRGYQLMLKGGWDRQSGLGRDGSGKLYPIKTVQKKDRKGLGHAKQKPIDNTEDYVKHKNRLKLARDHHSDKSFEIKFRREFY</sequence>
<keyword evidence="2" id="KW-1185">Reference proteome</keyword>
<accession>A0ACC2QEI9</accession>
<gene>
    <name evidence="1" type="ORF">PYW08_005226</name>
</gene>
<evidence type="ECO:0000313" key="2">
    <source>
        <dbReference type="Proteomes" id="UP001231649"/>
    </source>
</evidence>